<dbReference type="GO" id="GO:0032436">
    <property type="term" value="P:positive regulation of proteasomal ubiquitin-dependent protein catabolic process"/>
    <property type="evidence" value="ECO:0007669"/>
    <property type="project" value="Ensembl"/>
</dbReference>
<dbReference type="GO" id="GO:1903573">
    <property type="term" value="P:negative regulation of response to endoplasmic reticulum stress"/>
    <property type="evidence" value="ECO:0007669"/>
    <property type="project" value="Ensembl"/>
</dbReference>
<evidence type="ECO:0000256" key="7">
    <source>
        <dbReference type="RuleBase" id="RU000629"/>
    </source>
</evidence>
<dbReference type="GO" id="GO:0048260">
    <property type="term" value="P:positive regulation of receptor-mediated endocytosis"/>
    <property type="evidence" value="ECO:0007669"/>
    <property type="project" value="Ensembl"/>
</dbReference>
<feature type="domain" description="Clusterin N-terminal" evidence="9">
    <location>
        <begin position="106"/>
        <end position="320"/>
    </location>
</feature>
<name>A0A674HVQ4_TAEGU</name>
<dbReference type="GO" id="GO:0032286">
    <property type="term" value="P:central nervous system myelin maintenance"/>
    <property type="evidence" value="ECO:0007669"/>
    <property type="project" value="Ensembl"/>
</dbReference>
<dbReference type="GO" id="GO:0061518">
    <property type="term" value="P:microglial cell proliferation"/>
    <property type="evidence" value="ECO:0007669"/>
    <property type="project" value="Ensembl"/>
</dbReference>
<dbReference type="OMA" id="QGSKYIN"/>
<keyword evidence="8" id="KW-0175">Coiled coil</keyword>
<sequence>MSPMSPLSLSRSLMSPMSLSVSPGHVPNVPTDVPDVAVTVAVAVPDVPNVSLSLSPGHVPNVPTDVPAVAGAIADVSLCPQAMSPLMSPLSLSLSLLALVAWGGSRALLPPGELRALSAAGSRWVDAELQRALQGMHRMQELLQRSDRDHRELQRSLQRAQRGKEEALQLALQKEQELSAQGERCNASVQELWQRCKPCLRQRCVRLYARTCRSGAGPLGRQLEEFLNRSSPLSVWLDGERLERLRERDELLERRRQDLERRFGILEDGVQELFPDSSGFQARFQPRFLPRFQPRFPRRFRRFSGAFFPLFQAPHSGFQQLFQPLFPILEDPQGAWESPWDELGTESRNFSNDRMVCREIRRNSAGCLRMRDECEQCREILALDCGQEEPSQQELRAQLEDALRAAERFSRRSDSLLREFQQEMLNTSGLLDQLSRQFGWVARLANRSLGDNDNSGFLQVTTVLSRAPDPADPAAAAPDTEVTVQLFGSEPLALTVPGHIPWDDPKFMELVAEQALRRFRENAVE</sequence>
<dbReference type="GO" id="GO:0005634">
    <property type="term" value="C:nucleus"/>
    <property type="evidence" value="ECO:0007669"/>
    <property type="project" value="Ensembl"/>
</dbReference>
<dbReference type="GO" id="GO:0048156">
    <property type="term" value="F:tau protein binding"/>
    <property type="evidence" value="ECO:0007669"/>
    <property type="project" value="Ensembl"/>
</dbReference>
<evidence type="ECO:0000313" key="11">
    <source>
        <dbReference type="Ensembl" id="ENSTGUP00000038497.1"/>
    </source>
</evidence>
<dbReference type="GO" id="GO:0045202">
    <property type="term" value="C:synapse"/>
    <property type="evidence" value="ECO:0007669"/>
    <property type="project" value="Ensembl"/>
</dbReference>
<dbReference type="GO" id="GO:0005743">
    <property type="term" value="C:mitochondrial inner membrane"/>
    <property type="evidence" value="ECO:0007669"/>
    <property type="project" value="Ensembl"/>
</dbReference>
<dbReference type="GO" id="GO:0005886">
    <property type="term" value="C:plasma membrane"/>
    <property type="evidence" value="ECO:0007669"/>
    <property type="project" value="Ensembl"/>
</dbReference>
<evidence type="ECO:0000256" key="2">
    <source>
        <dbReference type="ARBA" id="ARBA00010069"/>
    </source>
</evidence>
<evidence type="ECO:0000256" key="6">
    <source>
        <dbReference type="ARBA" id="ARBA00023180"/>
    </source>
</evidence>
<feature type="coiled-coil region" evidence="8">
    <location>
        <begin position="136"/>
        <end position="177"/>
    </location>
</feature>
<dbReference type="GO" id="GO:0001971">
    <property type="term" value="P:negative regulation of activation of membrane attack complex"/>
    <property type="evidence" value="ECO:0007669"/>
    <property type="project" value="Ensembl"/>
</dbReference>
<dbReference type="GO" id="GO:0031333">
    <property type="term" value="P:negative regulation of protein-containing complex assembly"/>
    <property type="evidence" value="ECO:0007669"/>
    <property type="project" value="Ensembl"/>
</dbReference>
<dbReference type="GO" id="GO:1902430">
    <property type="term" value="P:negative regulation of amyloid-beta formation"/>
    <property type="evidence" value="ECO:0007669"/>
    <property type="project" value="Ensembl"/>
</dbReference>
<dbReference type="Proteomes" id="UP000007754">
    <property type="component" value="Chromosome 3"/>
</dbReference>
<evidence type="ECO:0000256" key="5">
    <source>
        <dbReference type="ARBA" id="ARBA00023157"/>
    </source>
</evidence>
<dbReference type="InterPro" id="IPR000753">
    <property type="entry name" value="Clusterin-like"/>
</dbReference>
<dbReference type="GO" id="GO:0097242">
    <property type="term" value="P:amyloid-beta clearance"/>
    <property type="evidence" value="ECO:0007669"/>
    <property type="project" value="Ensembl"/>
</dbReference>
<evidence type="ECO:0000259" key="10">
    <source>
        <dbReference type="SMART" id="SM00035"/>
    </source>
</evidence>
<dbReference type="GO" id="GO:0051131">
    <property type="term" value="P:chaperone-mediated protein complex assembly"/>
    <property type="evidence" value="ECO:0007669"/>
    <property type="project" value="Ensembl"/>
</dbReference>
<dbReference type="GO" id="GO:0006457">
    <property type="term" value="P:protein folding"/>
    <property type="evidence" value="ECO:0007669"/>
    <property type="project" value="Ensembl"/>
</dbReference>
<comment type="similarity">
    <text evidence="2 7">Belongs to the clusterin family.</text>
</comment>
<evidence type="ECO:0000256" key="8">
    <source>
        <dbReference type="SAM" id="Coils"/>
    </source>
</evidence>
<dbReference type="AlphaFoldDB" id="A0A674HVQ4"/>
<dbReference type="GO" id="GO:0005829">
    <property type="term" value="C:cytosol"/>
    <property type="evidence" value="ECO:0007669"/>
    <property type="project" value="Ensembl"/>
</dbReference>
<dbReference type="GO" id="GO:0006956">
    <property type="term" value="P:complement activation"/>
    <property type="evidence" value="ECO:0007669"/>
    <property type="project" value="Ensembl"/>
</dbReference>
<dbReference type="GO" id="GO:0009615">
    <property type="term" value="P:response to virus"/>
    <property type="evidence" value="ECO:0007669"/>
    <property type="project" value="Ensembl"/>
</dbReference>
<dbReference type="GO" id="GO:1900221">
    <property type="term" value="P:regulation of amyloid-beta clearance"/>
    <property type="evidence" value="ECO:0007669"/>
    <property type="project" value="Ensembl"/>
</dbReference>
<dbReference type="GO" id="GO:0097440">
    <property type="term" value="C:apical dendrite"/>
    <property type="evidence" value="ECO:0007669"/>
    <property type="project" value="Ensembl"/>
</dbReference>
<organism evidence="11 12">
    <name type="scientific">Taeniopygia guttata</name>
    <name type="common">Zebra finch</name>
    <name type="synonym">Poephila guttata</name>
    <dbReference type="NCBI Taxonomy" id="59729"/>
    <lineage>
        <taxon>Eukaryota</taxon>
        <taxon>Metazoa</taxon>
        <taxon>Chordata</taxon>
        <taxon>Craniata</taxon>
        <taxon>Vertebrata</taxon>
        <taxon>Euteleostomi</taxon>
        <taxon>Archelosauria</taxon>
        <taxon>Archosauria</taxon>
        <taxon>Dinosauria</taxon>
        <taxon>Saurischia</taxon>
        <taxon>Theropoda</taxon>
        <taxon>Coelurosauria</taxon>
        <taxon>Aves</taxon>
        <taxon>Neognathae</taxon>
        <taxon>Neoaves</taxon>
        <taxon>Telluraves</taxon>
        <taxon>Australaves</taxon>
        <taxon>Passeriformes</taxon>
        <taxon>Passeroidea</taxon>
        <taxon>Estrildidae</taxon>
        <taxon>Estrildinae</taxon>
        <taxon>Taeniopygia</taxon>
    </lineage>
</organism>
<reference evidence="11 12" key="1">
    <citation type="journal article" date="2010" name="Nature">
        <title>The genome of a songbird.</title>
        <authorList>
            <person name="Warren W.C."/>
            <person name="Clayton D.F."/>
            <person name="Ellegren H."/>
            <person name="Arnold A.P."/>
            <person name="Hillier L.W."/>
            <person name="Kunstner A."/>
            <person name="Searle S."/>
            <person name="White S."/>
            <person name="Vilella A.J."/>
            <person name="Fairley S."/>
            <person name="Heger A."/>
            <person name="Kong L."/>
            <person name="Ponting C.P."/>
            <person name="Jarvis E.D."/>
            <person name="Mello C.V."/>
            <person name="Minx P."/>
            <person name="Lovell P."/>
            <person name="Velho T.A."/>
            <person name="Ferris M."/>
            <person name="Balakrishnan C.N."/>
            <person name="Sinha S."/>
            <person name="Blatti C."/>
            <person name="London S.E."/>
            <person name="Li Y."/>
            <person name="Lin Y.C."/>
            <person name="George J."/>
            <person name="Sweedler J."/>
            <person name="Southey B."/>
            <person name="Gunaratne P."/>
            <person name="Watson M."/>
            <person name="Nam K."/>
            <person name="Backstrom N."/>
            <person name="Smeds L."/>
            <person name="Nabholz B."/>
            <person name="Itoh Y."/>
            <person name="Whitney O."/>
            <person name="Pfenning A.R."/>
            <person name="Howard J."/>
            <person name="Volker M."/>
            <person name="Skinner B.M."/>
            <person name="Griffin D.K."/>
            <person name="Ye L."/>
            <person name="McLaren W.M."/>
            <person name="Flicek P."/>
            <person name="Quesada V."/>
            <person name="Velasco G."/>
            <person name="Lopez-Otin C."/>
            <person name="Puente X.S."/>
            <person name="Olender T."/>
            <person name="Lancet D."/>
            <person name="Smit A.F."/>
            <person name="Hubley R."/>
            <person name="Konkel M.K."/>
            <person name="Walker J.A."/>
            <person name="Batzer M.A."/>
            <person name="Gu W."/>
            <person name="Pollock D.D."/>
            <person name="Chen L."/>
            <person name="Cheng Z."/>
            <person name="Eichler E.E."/>
            <person name="Stapley J."/>
            <person name="Slate J."/>
            <person name="Ekblom R."/>
            <person name="Birkhead T."/>
            <person name="Burke T."/>
            <person name="Burt D."/>
            <person name="Scharff C."/>
            <person name="Adam I."/>
            <person name="Richard H."/>
            <person name="Sultan M."/>
            <person name="Soldatov A."/>
            <person name="Lehrach H."/>
            <person name="Edwards S.V."/>
            <person name="Yang S.P."/>
            <person name="Li X."/>
            <person name="Graves T."/>
            <person name="Fulton L."/>
            <person name="Nelson J."/>
            <person name="Chinwalla A."/>
            <person name="Hou S."/>
            <person name="Mardis E.R."/>
            <person name="Wilson R.K."/>
        </authorList>
    </citation>
    <scope>NUCLEOTIDE SEQUENCE [LARGE SCALE GENOMIC DNA]</scope>
</reference>
<dbReference type="GO" id="GO:1902230">
    <property type="term" value="P:negative regulation of intrinsic apoptotic signaling pathway in response to DNA damage"/>
    <property type="evidence" value="ECO:0007669"/>
    <property type="project" value="Ensembl"/>
</dbReference>
<comment type="subcellular location">
    <subcellularLocation>
        <location evidence="1">Secreted</location>
    </subcellularLocation>
</comment>
<dbReference type="GO" id="GO:0017038">
    <property type="term" value="P:protein import"/>
    <property type="evidence" value="ECO:0007669"/>
    <property type="project" value="Ensembl"/>
</dbReference>
<dbReference type="InterPro" id="IPR016015">
    <property type="entry name" value="Clusterin_C"/>
</dbReference>
<dbReference type="GO" id="GO:0009986">
    <property type="term" value="C:cell surface"/>
    <property type="evidence" value="ECO:0007669"/>
    <property type="project" value="Ensembl"/>
</dbReference>
<dbReference type="GO" id="GO:0005856">
    <property type="term" value="C:cytoskeleton"/>
    <property type="evidence" value="ECO:0007669"/>
    <property type="project" value="Ensembl"/>
</dbReference>
<dbReference type="GO" id="GO:0048018">
    <property type="term" value="F:receptor ligand activity"/>
    <property type="evidence" value="ECO:0007669"/>
    <property type="project" value="Ensembl"/>
</dbReference>
<dbReference type="GO" id="GO:0099020">
    <property type="term" value="C:perinuclear endoplasmic reticulum lumen"/>
    <property type="evidence" value="ECO:0007669"/>
    <property type="project" value="Ensembl"/>
</dbReference>
<dbReference type="GO" id="GO:0050750">
    <property type="term" value="F:low-density lipoprotein particle receptor binding"/>
    <property type="evidence" value="ECO:0007669"/>
    <property type="project" value="Ensembl"/>
</dbReference>
<keyword evidence="5" id="KW-1015">Disulfide bond</keyword>
<dbReference type="GO" id="GO:0051787">
    <property type="term" value="F:misfolded protein binding"/>
    <property type="evidence" value="ECO:0007669"/>
    <property type="project" value="Ensembl"/>
</dbReference>
<reference evidence="11" key="3">
    <citation type="submission" date="2025-09" db="UniProtKB">
        <authorList>
            <consortium name="Ensembl"/>
        </authorList>
    </citation>
    <scope>IDENTIFICATION</scope>
</reference>
<dbReference type="GO" id="GO:0044877">
    <property type="term" value="F:protein-containing complex binding"/>
    <property type="evidence" value="ECO:0007669"/>
    <property type="project" value="Ensembl"/>
</dbReference>
<proteinExistence type="inferred from homology"/>
<dbReference type="SMART" id="SM00030">
    <property type="entry name" value="CLb"/>
    <property type="match status" value="1"/>
</dbReference>
<evidence type="ECO:0000256" key="4">
    <source>
        <dbReference type="ARBA" id="ARBA00022729"/>
    </source>
</evidence>
<dbReference type="PANTHER" id="PTHR10970">
    <property type="entry name" value="CLUSTERIN"/>
    <property type="match status" value="1"/>
</dbReference>
<dbReference type="Pfam" id="PF01093">
    <property type="entry name" value="Clusterin"/>
    <property type="match status" value="1"/>
</dbReference>
<keyword evidence="12" id="KW-1185">Reference proteome</keyword>
<dbReference type="GeneTree" id="ENSGT00530000063668"/>
<dbReference type="GO" id="GO:0031625">
    <property type="term" value="F:ubiquitin protein ligase binding"/>
    <property type="evidence" value="ECO:0007669"/>
    <property type="project" value="Ensembl"/>
</dbReference>
<dbReference type="GO" id="GO:0000902">
    <property type="term" value="P:cell morphogenesis"/>
    <property type="evidence" value="ECO:0007669"/>
    <property type="project" value="Ensembl"/>
</dbReference>
<dbReference type="GO" id="GO:0043065">
    <property type="term" value="P:positive regulation of apoptotic process"/>
    <property type="evidence" value="ECO:0007669"/>
    <property type="project" value="Ensembl"/>
</dbReference>
<evidence type="ECO:0000313" key="12">
    <source>
        <dbReference type="Proteomes" id="UP000007754"/>
    </source>
</evidence>
<evidence type="ECO:0000256" key="3">
    <source>
        <dbReference type="ARBA" id="ARBA00022525"/>
    </source>
</evidence>
<reference evidence="11" key="2">
    <citation type="submission" date="2025-08" db="UniProtKB">
        <authorList>
            <consortium name="Ensembl"/>
        </authorList>
    </citation>
    <scope>IDENTIFICATION</scope>
</reference>
<dbReference type="GO" id="GO:1903660">
    <property type="term" value="P:negative regulation of complement-dependent cytotoxicity"/>
    <property type="evidence" value="ECO:0007669"/>
    <property type="project" value="Ensembl"/>
</dbReference>
<dbReference type="GO" id="GO:1902998">
    <property type="term" value="P:positive regulation of neurofibrillary tangle assembly"/>
    <property type="evidence" value="ECO:0007669"/>
    <property type="project" value="Ensembl"/>
</dbReference>
<dbReference type="InParanoid" id="A0A674HVQ4"/>
<dbReference type="GO" id="GO:0097418">
    <property type="term" value="C:neurofibrillary tangle"/>
    <property type="evidence" value="ECO:0007669"/>
    <property type="project" value="Ensembl"/>
</dbReference>
<dbReference type="GO" id="GO:0031334">
    <property type="term" value="P:positive regulation of protein-containing complex assembly"/>
    <property type="evidence" value="ECO:0007669"/>
    <property type="project" value="Ensembl"/>
</dbReference>
<dbReference type="GO" id="GO:0034366">
    <property type="term" value="C:spherical high-density lipoprotein particle"/>
    <property type="evidence" value="ECO:0007669"/>
    <property type="project" value="Ensembl"/>
</dbReference>
<dbReference type="GO" id="GO:0050821">
    <property type="term" value="P:protein stabilization"/>
    <property type="evidence" value="ECO:0007669"/>
    <property type="project" value="Ensembl"/>
</dbReference>
<dbReference type="GO" id="GO:0140311">
    <property type="term" value="F:protein sequestering activity"/>
    <property type="evidence" value="ECO:0007669"/>
    <property type="project" value="Ensembl"/>
</dbReference>
<dbReference type="InterPro" id="IPR016014">
    <property type="entry name" value="Clusterin_N"/>
</dbReference>
<accession>A0A674HVQ4</accession>
<feature type="domain" description="Clusterin C-terminal" evidence="10">
    <location>
        <begin position="306"/>
        <end position="520"/>
    </location>
</feature>
<feature type="coiled-coil region" evidence="8">
    <location>
        <begin position="392"/>
        <end position="437"/>
    </location>
</feature>
<dbReference type="GO" id="GO:1902004">
    <property type="term" value="P:positive regulation of amyloid-beta formation"/>
    <property type="evidence" value="ECO:0007669"/>
    <property type="project" value="Ensembl"/>
</dbReference>
<evidence type="ECO:0000259" key="9">
    <source>
        <dbReference type="SMART" id="SM00030"/>
    </source>
</evidence>
<dbReference type="GO" id="GO:0001774">
    <property type="term" value="P:microglial cell activation"/>
    <property type="evidence" value="ECO:0007669"/>
    <property type="project" value="Ensembl"/>
</dbReference>
<evidence type="ECO:0000256" key="1">
    <source>
        <dbReference type="ARBA" id="ARBA00004613"/>
    </source>
</evidence>
<keyword evidence="6" id="KW-0325">Glycoprotein</keyword>
<protein>
    <recommendedName>
        <fullName evidence="7">Clusterin</fullName>
    </recommendedName>
</protein>
<dbReference type="GO" id="GO:0051082">
    <property type="term" value="F:unfolded protein binding"/>
    <property type="evidence" value="ECO:0007669"/>
    <property type="project" value="Ensembl"/>
</dbReference>
<dbReference type="GO" id="GO:0051788">
    <property type="term" value="P:response to misfolded protein"/>
    <property type="evidence" value="ECO:0007669"/>
    <property type="project" value="Ensembl"/>
</dbReference>
<dbReference type="GO" id="GO:0001540">
    <property type="term" value="F:amyloid-beta binding"/>
    <property type="evidence" value="ECO:0007669"/>
    <property type="project" value="Ensembl"/>
</dbReference>
<dbReference type="SMART" id="SM00035">
    <property type="entry name" value="CLa"/>
    <property type="match status" value="1"/>
</dbReference>
<dbReference type="Ensembl" id="ENSTGUT00000028357.1">
    <property type="protein sequence ID" value="ENSTGUP00000038497.1"/>
    <property type="gene ID" value="ENSTGUG00000028547.1"/>
</dbReference>
<dbReference type="GO" id="GO:0042127">
    <property type="term" value="P:regulation of cell population proliferation"/>
    <property type="evidence" value="ECO:0007669"/>
    <property type="project" value="Ensembl"/>
</dbReference>
<dbReference type="PANTHER" id="PTHR10970:SF1">
    <property type="entry name" value="CLUSTERIN"/>
    <property type="match status" value="1"/>
</dbReference>
<dbReference type="GO" id="GO:1902847">
    <property type="term" value="P:regulation of neuronal signal transduction"/>
    <property type="evidence" value="ECO:0007669"/>
    <property type="project" value="Ensembl"/>
</dbReference>
<dbReference type="GO" id="GO:0061740">
    <property type="term" value="P:protein targeting to lysosome involved in chaperone-mediated autophagy"/>
    <property type="evidence" value="ECO:0007669"/>
    <property type="project" value="Ensembl"/>
</dbReference>
<keyword evidence="4" id="KW-0732">Signal</keyword>
<dbReference type="GO" id="GO:1905907">
    <property type="term" value="P:negative regulation of amyloid fibril formation"/>
    <property type="evidence" value="ECO:0007669"/>
    <property type="project" value="Ensembl"/>
</dbReference>
<dbReference type="GO" id="GO:0002434">
    <property type="term" value="P:immune complex clearance"/>
    <property type="evidence" value="ECO:0007669"/>
    <property type="project" value="Ensembl"/>
</dbReference>
<keyword evidence="3" id="KW-0964">Secreted</keyword>
<dbReference type="GO" id="GO:0140597">
    <property type="term" value="F:protein carrier chaperone"/>
    <property type="evidence" value="ECO:0007669"/>
    <property type="project" value="Ensembl"/>
</dbReference>
<dbReference type="GO" id="GO:0045429">
    <property type="term" value="P:positive regulation of nitric oxide biosynthetic process"/>
    <property type="evidence" value="ECO:0007669"/>
    <property type="project" value="Ensembl"/>
</dbReference>
<dbReference type="GO" id="GO:0032760">
    <property type="term" value="P:positive regulation of tumor necrosis factor production"/>
    <property type="evidence" value="ECO:0007669"/>
    <property type="project" value="Ensembl"/>
</dbReference>